<accession>A0A6I4MT94</accession>
<keyword evidence="6" id="KW-1185">Reference proteome</keyword>
<dbReference type="CDD" id="cd07186">
    <property type="entry name" value="CofD_like"/>
    <property type="match status" value="1"/>
</dbReference>
<dbReference type="GO" id="GO:0000287">
    <property type="term" value="F:magnesium ion binding"/>
    <property type="evidence" value="ECO:0007669"/>
    <property type="project" value="InterPro"/>
</dbReference>
<name>A0A6I4MT94_9ACTN</name>
<dbReference type="Pfam" id="PF01933">
    <property type="entry name" value="CofD"/>
    <property type="match status" value="1"/>
</dbReference>
<dbReference type="PANTHER" id="PTHR43007">
    <property type="entry name" value="2-PHOSPHO-L-LACTATE TRANSFERASE"/>
    <property type="match status" value="1"/>
</dbReference>
<dbReference type="NCBIfam" id="TIGR01819">
    <property type="entry name" value="F420_cofD"/>
    <property type="match status" value="1"/>
</dbReference>
<feature type="region of interest" description="Disordered" evidence="3">
    <location>
        <begin position="152"/>
        <end position="186"/>
    </location>
</feature>
<evidence type="ECO:0000256" key="2">
    <source>
        <dbReference type="ARBA" id="ARBA00022842"/>
    </source>
</evidence>
<dbReference type="InterPro" id="IPR010115">
    <property type="entry name" value="FbiA/CofD"/>
</dbReference>
<dbReference type="GO" id="GO:0043743">
    <property type="term" value="F:LPPG:FO 2-phospho-L-lactate transferase activity"/>
    <property type="evidence" value="ECO:0007669"/>
    <property type="project" value="UniProtKB-EC"/>
</dbReference>
<evidence type="ECO:0000313" key="5">
    <source>
        <dbReference type="EMBL" id="MWA05516.1"/>
    </source>
</evidence>
<feature type="compositionally biased region" description="Polar residues" evidence="3">
    <location>
        <begin position="117"/>
        <end position="129"/>
    </location>
</feature>
<evidence type="ECO:0000256" key="3">
    <source>
        <dbReference type="SAM" id="MobiDB-lite"/>
    </source>
</evidence>
<dbReference type="AlphaFoldDB" id="A0A6I4MT94"/>
<feature type="region of interest" description="Disordered" evidence="3">
    <location>
        <begin position="103"/>
        <end position="132"/>
    </location>
</feature>
<dbReference type="PANTHER" id="PTHR43007:SF1">
    <property type="entry name" value="2-PHOSPHO-L-LACTATE TRANSFERASE"/>
    <property type="match status" value="1"/>
</dbReference>
<evidence type="ECO:0000313" key="4">
    <source>
        <dbReference type="EMBL" id="MVZ98974.1"/>
    </source>
</evidence>
<dbReference type="InterPro" id="IPR038136">
    <property type="entry name" value="CofD-like_dom_sf"/>
</dbReference>
<feature type="region of interest" description="Disordered" evidence="3">
    <location>
        <begin position="1"/>
        <end position="24"/>
    </location>
</feature>
<dbReference type="FunFam" id="1.10.8.240:FF:000001">
    <property type="entry name" value="2-phospho-L-lactate transferase"/>
    <property type="match status" value="1"/>
</dbReference>
<dbReference type="Proteomes" id="UP000462055">
    <property type="component" value="Unassembled WGS sequence"/>
</dbReference>
<dbReference type="HAMAP" id="MF_01257">
    <property type="entry name" value="CofD"/>
    <property type="match status" value="1"/>
</dbReference>
<dbReference type="EMBL" id="WBMS02000038">
    <property type="protein sequence ID" value="MWA05516.1"/>
    <property type="molecule type" value="Genomic_DNA"/>
</dbReference>
<comment type="caution">
    <text evidence="5">The sequence shown here is derived from an EMBL/GenBank/DDBJ whole genome shotgun (WGS) entry which is preliminary data.</text>
</comment>
<keyword evidence="1 5" id="KW-0808">Transferase</keyword>
<proteinExistence type="inferred from homology"/>
<dbReference type="Gene3D" id="1.10.8.240">
    <property type="entry name" value="CofD-like domain"/>
    <property type="match status" value="1"/>
</dbReference>
<reference evidence="5 6" key="1">
    <citation type="submission" date="2019-12" db="EMBL/GenBank/DDBJ databases">
        <title>Actinomadura physcomitrii sp. nov., a novel actinomycete isolated from moss [Physcomitrium sphaericum (Ludw) Fuernr].</title>
        <authorList>
            <person name="Zhuang X."/>
        </authorList>
    </citation>
    <scope>NUCLEOTIDE SEQUENCE [LARGE SCALE GENOMIC DNA]</scope>
    <source>
        <strain evidence="5 6">LD22</strain>
    </source>
</reference>
<evidence type="ECO:0000256" key="1">
    <source>
        <dbReference type="ARBA" id="ARBA00022679"/>
    </source>
</evidence>
<evidence type="ECO:0000313" key="6">
    <source>
        <dbReference type="Proteomes" id="UP000462055"/>
    </source>
</evidence>
<dbReference type="InterPro" id="IPR002882">
    <property type="entry name" value="CofD"/>
</dbReference>
<feature type="compositionally biased region" description="Polar residues" evidence="3">
    <location>
        <begin position="1"/>
        <end position="16"/>
    </location>
</feature>
<sequence length="514" mass="54405">MAWKTVKTNQAPTPITASFPPPARNTASLPSALTPSAAIALSQEMTANSAVTPSTPSAPMVMVRACGVGAPQVLSSTARTTSPTQTICVNRVSWAADSARYVKEPSPPSSRMMPASNWTPAEASSTQAAGSRRRWTASLFTVASPDRGNRMTRKALHIPPGPVSVPRGTPNRWKGPVRGRGTRTARREPPIRRPRLIRMRIVALAGGIGGARFLRGLQAAAPEAEITVIGNTGDDISLFGLRVCPDLDTVMYTLGGGINEEQGWGRTDETFTVKEELAAYGVGPGWFGLGDRDFATHIVRTQMLAAGYRLSSVTEALCDRWKPGVRLIPMTDEQVETHVVVDDPEHGRRAIHFQEWWVRLRASLPALSIAPVGADEAKPAPGVLKAIEEADVVLFPPSNPVVSIGTILAVPGIREAVAANTVVGVSPIIGGAPVRGMADACLTAIGVETSAKAVAEYYGLGLLDGWLVDGADGDVRVEGIEVRSRPLLMSDPEATAAIARAALDLALELKKEAP</sequence>
<dbReference type="Gene3D" id="3.40.50.10680">
    <property type="entry name" value="CofD-like domains"/>
    <property type="match status" value="1"/>
</dbReference>
<gene>
    <name evidence="4" type="ORF">F8568_000950</name>
    <name evidence="5" type="ORF">F8568_035170</name>
</gene>
<organism evidence="5 6">
    <name type="scientific">Actinomadura physcomitrii</name>
    <dbReference type="NCBI Taxonomy" id="2650748"/>
    <lineage>
        <taxon>Bacteria</taxon>
        <taxon>Bacillati</taxon>
        <taxon>Actinomycetota</taxon>
        <taxon>Actinomycetes</taxon>
        <taxon>Streptosporangiales</taxon>
        <taxon>Thermomonosporaceae</taxon>
        <taxon>Actinomadura</taxon>
    </lineage>
</organism>
<dbReference type="EC" id="2.7.8.28" evidence="5"/>
<dbReference type="EMBL" id="WBMS02000001">
    <property type="protein sequence ID" value="MVZ98974.1"/>
    <property type="molecule type" value="Genomic_DNA"/>
</dbReference>
<keyword evidence="2" id="KW-0460">Magnesium</keyword>
<dbReference type="SUPFAM" id="SSF142338">
    <property type="entry name" value="CofD-like"/>
    <property type="match status" value="1"/>
</dbReference>
<protein>
    <submittedName>
        <fullName evidence="5">2-phospho-L-lactate transferase</fullName>
        <ecNumber evidence="5">2.7.8.28</ecNumber>
    </submittedName>
</protein>
<feature type="compositionally biased region" description="Basic residues" evidence="3">
    <location>
        <begin position="175"/>
        <end position="184"/>
    </location>
</feature>